<evidence type="ECO:0000256" key="5">
    <source>
        <dbReference type="ARBA" id="ARBA00022801"/>
    </source>
</evidence>
<dbReference type="GO" id="GO:0016787">
    <property type="term" value="F:hydrolase activity"/>
    <property type="evidence" value="ECO:0007669"/>
    <property type="project" value="UniProtKB-KW"/>
</dbReference>
<comment type="catalytic activity">
    <reaction evidence="8">
        <text>adenosine + phosphate = alpha-D-ribose 1-phosphate + adenine</text>
        <dbReference type="Rhea" id="RHEA:27642"/>
        <dbReference type="ChEBI" id="CHEBI:16335"/>
        <dbReference type="ChEBI" id="CHEBI:16708"/>
        <dbReference type="ChEBI" id="CHEBI:43474"/>
        <dbReference type="ChEBI" id="CHEBI:57720"/>
        <dbReference type="EC" id="2.4.2.1"/>
    </reaction>
    <physiologicalReaction direction="left-to-right" evidence="8">
        <dbReference type="Rhea" id="RHEA:27643"/>
    </physiologicalReaction>
</comment>
<comment type="catalytic activity">
    <reaction evidence="7">
        <text>adenosine + H2O + H(+) = inosine + NH4(+)</text>
        <dbReference type="Rhea" id="RHEA:24408"/>
        <dbReference type="ChEBI" id="CHEBI:15377"/>
        <dbReference type="ChEBI" id="CHEBI:15378"/>
        <dbReference type="ChEBI" id="CHEBI:16335"/>
        <dbReference type="ChEBI" id="CHEBI:17596"/>
        <dbReference type="ChEBI" id="CHEBI:28938"/>
        <dbReference type="EC" id="3.5.4.4"/>
    </reaction>
    <physiologicalReaction direction="left-to-right" evidence="7">
        <dbReference type="Rhea" id="RHEA:24409"/>
    </physiologicalReaction>
</comment>
<name>A0A6J7LJI6_9ZZZZ</name>
<sequence length="247" mass="24505">MFAIASGALGQNPDGSSAALWAATGRAGGSSIGAYRSLNLAEYVGDDAGAVAENRRRTAGLVGLESSDVAVMGATHGAAVGVVSAGGTVPGVDALVTDSQGVALLALAADCVPLVLADPGAGVIAAVHCGWRGLGAGVVGAAVATMRELGAVAIEAVVGPAICARCYPVPAERTASLRQALPSQISDVACIERSGTSFIDVRAGVSAQLAALGIAALNVDVCTNESTDLFSYRRDTVTGRQGMIIRQ</sequence>
<comment type="catalytic activity">
    <reaction evidence="1">
        <text>inosine + phosphate = alpha-D-ribose 1-phosphate + hypoxanthine</text>
        <dbReference type="Rhea" id="RHEA:27646"/>
        <dbReference type="ChEBI" id="CHEBI:17368"/>
        <dbReference type="ChEBI" id="CHEBI:17596"/>
        <dbReference type="ChEBI" id="CHEBI:43474"/>
        <dbReference type="ChEBI" id="CHEBI:57720"/>
        <dbReference type="EC" id="2.4.2.1"/>
    </reaction>
    <physiologicalReaction direction="left-to-right" evidence="1">
        <dbReference type="Rhea" id="RHEA:27647"/>
    </physiologicalReaction>
</comment>
<dbReference type="InterPro" id="IPR003730">
    <property type="entry name" value="Cu_polyphenol_OxRdtase"/>
</dbReference>
<keyword evidence="3" id="KW-0808">Transferase</keyword>
<dbReference type="AlphaFoldDB" id="A0A6J7LJI6"/>
<evidence type="ECO:0000256" key="4">
    <source>
        <dbReference type="ARBA" id="ARBA00022723"/>
    </source>
</evidence>
<evidence type="ECO:0000256" key="7">
    <source>
        <dbReference type="ARBA" id="ARBA00047989"/>
    </source>
</evidence>
<evidence type="ECO:0000256" key="2">
    <source>
        <dbReference type="ARBA" id="ARBA00007353"/>
    </source>
</evidence>
<proteinExistence type="inferred from homology"/>
<dbReference type="CDD" id="cd16833">
    <property type="entry name" value="YfiH"/>
    <property type="match status" value="1"/>
</dbReference>
<accession>A0A6J7LJI6</accession>
<comment type="similarity">
    <text evidence="2">Belongs to the purine nucleoside phosphorylase YfiH/LACC1 family.</text>
</comment>
<evidence type="ECO:0000256" key="1">
    <source>
        <dbReference type="ARBA" id="ARBA00000553"/>
    </source>
</evidence>
<dbReference type="PANTHER" id="PTHR30616:SF2">
    <property type="entry name" value="PURINE NUCLEOSIDE PHOSPHORYLASE LACC1"/>
    <property type="match status" value="1"/>
</dbReference>
<dbReference type="InterPro" id="IPR038371">
    <property type="entry name" value="Cu_polyphenol_OxRdtase_sf"/>
</dbReference>
<evidence type="ECO:0000256" key="6">
    <source>
        <dbReference type="ARBA" id="ARBA00022833"/>
    </source>
</evidence>
<evidence type="ECO:0000256" key="3">
    <source>
        <dbReference type="ARBA" id="ARBA00022679"/>
    </source>
</evidence>
<keyword evidence="6" id="KW-0862">Zinc</keyword>
<gene>
    <name evidence="10" type="ORF">UFOPK3772_02745</name>
</gene>
<dbReference type="PANTHER" id="PTHR30616">
    <property type="entry name" value="UNCHARACTERIZED PROTEIN YFIH"/>
    <property type="match status" value="1"/>
</dbReference>
<keyword evidence="5" id="KW-0378">Hydrolase</keyword>
<comment type="catalytic activity">
    <reaction evidence="9">
        <text>S-methyl-5'-thioadenosine + phosphate = 5-(methylsulfanyl)-alpha-D-ribose 1-phosphate + adenine</text>
        <dbReference type="Rhea" id="RHEA:11852"/>
        <dbReference type="ChEBI" id="CHEBI:16708"/>
        <dbReference type="ChEBI" id="CHEBI:17509"/>
        <dbReference type="ChEBI" id="CHEBI:43474"/>
        <dbReference type="ChEBI" id="CHEBI:58533"/>
        <dbReference type="EC" id="2.4.2.28"/>
    </reaction>
    <physiologicalReaction direction="left-to-right" evidence="9">
        <dbReference type="Rhea" id="RHEA:11853"/>
    </physiologicalReaction>
</comment>
<dbReference type="InterPro" id="IPR011324">
    <property type="entry name" value="Cytotoxic_necrot_fac-like_cat"/>
</dbReference>
<dbReference type="EMBL" id="CAFBNE010000118">
    <property type="protein sequence ID" value="CAB4966029.1"/>
    <property type="molecule type" value="Genomic_DNA"/>
</dbReference>
<evidence type="ECO:0000313" key="10">
    <source>
        <dbReference type="EMBL" id="CAB4966029.1"/>
    </source>
</evidence>
<dbReference type="Pfam" id="PF02578">
    <property type="entry name" value="Cu-oxidase_4"/>
    <property type="match status" value="1"/>
</dbReference>
<dbReference type="SUPFAM" id="SSF64438">
    <property type="entry name" value="CNF1/YfiH-like putative cysteine hydrolases"/>
    <property type="match status" value="1"/>
</dbReference>
<protein>
    <submittedName>
        <fullName evidence="10">Unannotated protein</fullName>
    </submittedName>
</protein>
<organism evidence="10">
    <name type="scientific">freshwater metagenome</name>
    <dbReference type="NCBI Taxonomy" id="449393"/>
    <lineage>
        <taxon>unclassified sequences</taxon>
        <taxon>metagenomes</taxon>
        <taxon>ecological metagenomes</taxon>
    </lineage>
</organism>
<dbReference type="Gene3D" id="3.60.140.10">
    <property type="entry name" value="CNF1/YfiH-like putative cysteine hydrolases"/>
    <property type="match status" value="1"/>
</dbReference>
<evidence type="ECO:0000256" key="9">
    <source>
        <dbReference type="ARBA" id="ARBA00049893"/>
    </source>
</evidence>
<evidence type="ECO:0000256" key="8">
    <source>
        <dbReference type="ARBA" id="ARBA00048968"/>
    </source>
</evidence>
<reference evidence="10" key="1">
    <citation type="submission" date="2020-05" db="EMBL/GenBank/DDBJ databases">
        <authorList>
            <person name="Chiriac C."/>
            <person name="Salcher M."/>
            <person name="Ghai R."/>
            <person name="Kavagutti S V."/>
        </authorList>
    </citation>
    <scope>NUCLEOTIDE SEQUENCE</scope>
</reference>
<keyword evidence="4" id="KW-0479">Metal-binding</keyword>
<dbReference type="GO" id="GO:0017061">
    <property type="term" value="F:S-methyl-5-thioadenosine phosphorylase activity"/>
    <property type="evidence" value="ECO:0007669"/>
    <property type="project" value="UniProtKB-EC"/>
</dbReference>
<dbReference type="GO" id="GO:0005507">
    <property type="term" value="F:copper ion binding"/>
    <property type="evidence" value="ECO:0007669"/>
    <property type="project" value="TreeGrafter"/>
</dbReference>